<evidence type="ECO:0000313" key="13">
    <source>
        <dbReference type="Ensembl" id="ENSMMDP00005042140.1"/>
    </source>
</evidence>
<dbReference type="Proteomes" id="UP000472263">
    <property type="component" value="Chromosome 18"/>
</dbReference>
<evidence type="ECO:0000256" key="1">
    <source>
        <dbReference type="ARBA" id="ARBA00004251"/>
    </source>
</evidence>
<dbReference type="InterPro" id="IPR007110">
    <property type="entry name" value="Ig-like_dom"/>
</dbReference>
<feature type="domain" description="Ig-like" evidence="12">
    <location>
        <begin position="29"/>
        <end position="131"/>
    </location>
</feature>
<dbReference type="GeneTree" id="ENSGT00990000209923"/>
<protein>
    <recommendedName>
        <fullName evidence="12">Ig-like domain-containing protein</fullName>
    </recommendedName>
</protein>
<dbReference type="SMART" id="SM00408">
    <property type="entry name" value="IGc2"/>
    <property type="match status" value="1"/>
</dbReference>
<keyword evidence="2" id="KW-1003">Cell membrane</keyword>
<evidence type="ECO:0000256" key="8">
    <source>
        <dbReference type="ARBA" id="ARBA00023170"/>
    </source>
</evidence>
<reference evidence="13" key="3">
    <citation type="submission" date="2025-09" db="UniProtKB">
        <authorList>
            <consortium name="Ensembl"/>
        </authorList>
    </citation>
    <scope>IDENTIFICATION</scope>
</reference>
<dbReference type="InterPro" id="IPR013106">
    <property type="entry name" value="Ig_V-set"/>
</dbReference>
<dbReference type="InParanoid" id="A0A667ZGG4"/>
<dbReference type="GO" id="GO:0031295">
    <property type="term" value="P:T cell costimulation"/>
    <property type="evidence" value="ECO:0007669"/>
    <property type="project" value="TreeGrafter"/>
</dbReference>
<feature type="region of interest" description="Disordered" evidence="11">
    <location>
        <begin position="175"/>
        <end position="196"/>
    </location>
</feature>
<reference evidence="13" key="1">
    <citation type="submission" date="2019-06" db="EMBL/GenBank/DDBJ databases">
        <authorList>
            <consortium name="Wellcome Sanger Institute Data Sharing"/>
        </authorList>
    </citation>
    <scope>NUCLEOTIDE SEQUENCE [LARGE SCALE GENOMIC DNA]</scope>
</reference>
<evidence type="ECO:0000256" key="9">
    <source>
        <dbReference type="ARBA" id="ARBA00023180"/>
    </source>
</evidence>
<dbReference type="SMART" id="SM00409">
    <property type="entry name" value="IG"/>
    <property type="match status" value="1"/>
</dbReference>
<evidence type="ECO:0000256" key="7">
    <source>
        <dbReference type="ARBA" id="ARBA00023157"/>
    </source>
</evidence>
<evidence type="ECO:0000256" key="5">
    <source>
        <dbReference type="ARBA" id="ARBA00022989"/>
    </source>
</evidence>
<dbReference type="Ensembl" id="ENSMMDT00005042995.1">
    <property type="protein sequence ID" value="ENSMMDP00005042140.1"/>
    <property type="gene ID" value="ENSMMDG00005019426.1"/>
</dbReference>
<keyword evidence="4" id="KW-0732">Signal</keyword>
<proteinExistence type="predicted"/>
<keyword evidence="8" id="KW-0675">Receptor</keyword>
<keyword evidence="5" id="KW-1133">Transmembrane helix</keyword>
<dbReference type="SMART" id="SM00406">
    <property type="entry name" value="IGv"/>
    <property type="match status" value="1"/>
</dbReference>
<dbReference type="InterPro" id="IPR051713">
    <property type="entry name" value="T-cell_Activation_Regulation"/>
</dbReference>
<organism evidence="13 14">
    <name type="scientific">Myripristis murdjan</name>
    <name type="common">pinecone soldierfish</name>
    <dbReference type="NCBI Taxonomy" id="586833"/>
    <lineage>
        <taxon>Eukaryota</taxon>
        <taxon>Metazoa</taxon>
        <taxon>Chordata</taxon>
        <taxon>Craniata</taxon>
        <taxon>Vertebrata</taxon>
        <taxon>Euteleostomi</taxon>
        <taxon>Actinopterygii</taxon>
        <taxon>Neopterygii</taxon>
        <taxon>Teleostei</taxon>
        <taxon>Neoteleostei</taxon>
        <taxon>Acanthomorphata</taxon>
        <taxon>Holocentriformes</taxon>
        <taxon>Holocentridae</taxon>
        <taxon>Myripristis</taxon>
    </lineage>
</organism>
<dbReference type="GO" id="GO:0042130">
    <property type="term" value="P:negative regulation of T cell proliferation"/>
    <property type="evidence" value="ECO:0007669"/>
    <property type="project" value="TreeGrafter"/>
</dbReference>
<keyword evidence="14" id="KW-1185">Reference proteome</keyword>
<comment type="subcellular location">
    <subcellularLocation>
        <location evidence="1">Cell membrane</location>
        <topology evidence="1">Single-pass type I membrane protein</topology>
    </subcellularLocation>
</comment>
<evidence type="ECO:0000313" key="14">
    <source>
        <dbReference type="Proteomes" id="UP000472263"/>
    </source>
</evidence>
<name>A0A667ZGG4_9TELE</name>
<evidence type="ECO:0000256" key="3">
    <source>
        <dbReference type="ARBA" id="ARBA00022692"/>
    </source>
</evidence>
<keyword evidence="9" id="KW-0325">Glycoprotein</keyword>
<dbReference type="InterPro" id="IPR003599">
    <property type="entry name" value="Ig_sub"/>
</dbReference>
<accession>A0A667ZGG4</accession>
<dbReference type="InterPro" id="IPR036179">
    <property type="entry name" value="Ig-like_dom_sf"/>
</dbReference>
<dbReference type="AlphaFoldDB" id="A0A667ZGG4"/>
<keyword evidence="6" id="KW-0472">Membrane</keyword>
<keyword evidence="10" id="KW-0393">Immunoglobulin domain</keyword>
<dbReference type="InterPro" id="IPR003598">
    <property type="entry name" value="Ig_sub2"/>
</dbReference>
<dbReference type="GO" id="GO:0007166">
    <property type="term" value="P:cell surface receptor signaling pathway"/>
    <property type="evidence" value="ECO:0007669"/>
    <property type="project" value="TreeGrafter"/>
</dbReference>
<dbReference type="PANTHER" id="PTHR25466">
    <property type="entry name" value="T-LYMPHOCYTE ACTIVATION ANTIGEN"/>
    <property type="match status" value="1"/>
</dbReference>
<dbReference type="Pfam" id="PF07686">
    <property type="entry name" value="V-set"/>
    <property type="match status" value="1"/>
</dbReference>
<dbReference type="PANTHER" id="PTHR25466:SF9">
    <property type="entry name" value="FIBRONECTIN TYPE-III DOMAIN-CONTAINING PROTEIN"/>
    <property type="match status" value="1"/>
</dbReference>
<keyword evidence="3" id="KW-0812">Transmembrane</keyword>
<evidence type="ECO:0000256" key="10">
    <source>
        <dbReference type="ARBA" id="ARBA00023319"/>
    </source>
</evidence>
<dbReference type="SUPFAM" id="SSF48726">
    <property type="entry name" value="Immunoglobulin"/>
    <property type="match status" value="1"/>
</dbReference>
<dbReference type="PROSITE" id="PS50835">
    <property type="entry name" value="IG_LIKE"/>
    <property type="match status" value="1"/>
</dbReference>
<evidence type="ECO:0000256" key="6">
    <source>
        <dbReference type="ARBA" id="ARBA00023136"/>
    </source>
</evidence>
<keyword evidence="7" id="KW-1015">Disulfide bond</keyword>
<dbReference type="Gene3D" id="2.60.40.10">
    <property type="entry name" value="Immunoglobulins"/>
    <property type="match status" value="1"/>
</dbReference>
<reference evidence="13" key="2">
    <citation type="submission" date="2025-08" db="UniProtKB">
        <authorList>
            <consortium name="Ensembl"/>
        </authorList>
    </citation>
    <scope>IDENTIFICATION</scope>
</reference>
<dbReference type="GO" id="GO:0009897">
    <property type="term" value="C:external side of plasma membrane"/>
    <property type="evidence" value="ECO:0007669"/>
    <property type="project" value="TreeGrafter"/>
</dbReference>
<evidence type="ECO:0000256" key="4">
    <source>
        <dbReference type="ARBA" id="ARBA00022729"/>
    </source>
</evidence>
<dbReference type="GO" id="GO:0042102">
    <property type="term" value="P:positive regulation of T cell proliferation"/>
    <property type="evidence" value="ECO:0007669"/>
    <property type="project" value="TreeGrafter"/>
</dbReference>
<sequence length="196" mass="21803">NRFELTETGIFLKICVVNFSVLGLFFHRPLDLKEKARPGGDVTLICQAPDGVDITVVEWRRTDSEDLHVFLYRDGHVDSFKQHPSFKNRVELKDKEMKNGDLSVILKNVKKEDSGTYECRFTTENVESNFTEAKPTSTIQHQSFFPTASPASATTTAVVFIPATFTHICGVMSPPATSTTSPAWCSQNASTPATLR</sequence>
<evidence type="ECO:0000259" key="12">
    <source>
        <dbReference type="PROSITE" id="PS50835"/>
    </source>
</evidence>
<dbReference type="InterPro" id="IPR013783">
    <property type="entry name" value="Ig-like_fold"/>
</dbReference>
<dbReference type="GO" id="GO:0071222">
    <property type="term" value="P:cellular response to lipopolysaccharide"/>
    <property type="evidence" value="ECO:0007669"/>
    <property type="project" value="TreeGrafter"/>
</dbReference>
<dbReference type="GO" id="GO:0006955">
    <property type="term" value="P:immune response"/>
    <property type="evidence" value="ECO:0007669"/>
    <property type="project" value="TreeGrafter"/>
</dbReference>
<evidence type="ECO:0000256" key="11">
    <source>
        <dbReference type="SAM" id="MobiDB-lite"/>
    </source>
</evidence>
<evidence type="ECO:0000256" key="2">
    <source>
        <dbReference type="ARBA" id="ARBA00022475"/>
    </source>
</evidence>